<keyword evidence="10 13" id="KW-0472">Membrane</keyword>
<evidence type="ECO:0000256" key="12">
    <source>
        <dbReference type="RuleBase" id="RU000461"/>
    </source>
</evidence>
<evidence type="ECO:0000256" key="6">
    <source>
        <dbReference type="ARBA" id="ARBA00022723"/>
    </source>
</evidence>
<dbReference type="Proteomes" id="UP000499080">
    <property type="component" value="Unassembled WGS sequence"/>
</dbReference>
<dbReference type="InterPro" id="IPR017972">
    <property type="entry name" value="Cyt_P450_CS"/>
</dbReference>
<dbReference type="InterPro" id="IPR002403">
    <property type="entry name" value="Cyt_P450_E_grp-IV"/>
</dbReference>
<proteinExistence type="inferred from homology"/>
<dbReference type="GO" id="GO:0004497">
    <property type="term" value="F:monooxygenase activity"/>
    <property type="evidence" value="ECO:0007669"/>
    <property type="project" value="UniProtKB-KW"/>
</dbReference>
<feature type="transmembrane region" description="Helical" evidence="13">
    <location>
        <begin position="74"/>
        <end position="92"/>
    </location>
</feature>
<dbReference type="SUPFAM" id="SSF48264">
    <property type="entry name" value="Cytochrome P450"/>
    <property type="match status" value="1"/>
</dbReference>
<name>A0A4Y2HLZ4_ARAVE</name>
<keyword evidence="8 11" id="KW-0408">Iron</keyword>
<dbReference type="Pfam" id="PF00067">
    <property type="entry name" value="p450"/>
    <property type="match status" value="1"/>
</dbReference>
<dbReference type="EMBL" id="BGPR01002010">
    <property type="protein sequence ID" value="GBM66189.1"/>
    <property type="molecule type" value="Genomic_DNA"/>
</dbReference>
<evidence type="ECO:0000256" key="7">
    <source>
        <dbReference type="ARBA" id="ARBA00022824"/>
    </source>
</evidence>
<comment type="function">
    <text evidence="2">May be involved in the metabolism of insect hormones and in the breakdown of synthetic insecticides.</text>
</comment>
<evidence type="ECO:0000256" key="1">
    <source>
        <dbReference type="ARBA" id="ARBA00001971"/>
    </source>
</evidence>
<evidence type="ECO:0000256" key="5">
    <source>
        <dbReference type="ARBA" id="ARBA00022617"/>
    </source>
</evidence>
<dbReference type="GO" id="GO:0020037">
    <property type="term" value="F:heme binding"/>
    <property type="evidence" value="ECO:0007669"/>
    <property type="project" value="InterPro"/>
</dbReference>
<keyword evidence="7" id="KW-0256">Endoplasmic reticulum</keyword>
<dbReference type="PROSITE" id="PS00086">
    <property type="entry name" value="CYTOCHROME_P450"/>
    <property type="match status" value="1"/>
</dbReference>
<dbReference type="PRINTS" id="PR00465">
    <property type="entry name" value="EP450IV"/>
</dbReference>
<accession>A0A4Y2HLZ4</accession>
<evidence type="ECO:0000313" key="14">
    <source>
        <dbReference type="EMBL" id="GBM66189.1"/>
    </source>
</evidence>
<feature type="binding site" description="axial binding residue" evidence="11">
    <location>
        <position position="382"/>
    </location>
    <ligand>
        <name>heme</name>
        <dbReference type="ChEBI" id="CHEBI:30413"/>
    </ligand>
    <ligandPart>
        <name>Fe</name>
        <dbReference type="ChEBI" id="CHEBI:18248"/>
    </ligandPart>
</feature>
<keyword evidence="5 11" id="KW-0349">Heme</keyword>
<dbReference type="GO" id="GO:0005506">
    <property type="term" value="F:iron ion binding"/>
    <property type="evidence" value="ECO:0007669"/>
    <property type="project" value="InterPro"/>
</dbReference>
<keyword evidence="12" id="KW-0560">Oxidoreductase</keyword>
<dbReference type="GO" id="GO:0016705">
    <property type="term" value="F:oxidoreductase activity, acting on paired donors, with incorporation or reduction of molecular oxygen"/>
    <property type="evidence" value="ECO:0007669"/>
    <property type="project" value="InterPro"/>
</dbReference>
<dbReference type="InterPro" id="IPR036396">
    <property type="entry name" value="Cyt_P450_sf"/>
</dbReference>
<evidence type="ECO:0000256" key="2">
    <source>
        <dbReference type="ARBA" id="ARBA00003690"/>
    </source>
</evidence>
<organism evidence="14 15">
    <name type="scientific">Araneus ventricosus</name>
    <name type="common">Orbweaver spider</name>
    <name type="synonym">Epeira ventricosa</name>
    <dbReference type="NCBI Taxonomy" id="182803"/>
    <lineage>
        <taxon>Eukaryota</taxon>
        <taxon>Metazoa</taxon>
        <taxon>Ecdysozoa</taxon>
        <taxon>Arthropoda</taxon>
        <taxon>Chelicerata</taxon>
        <taxon>Arachnida</taxon>
        <taxon>Araneae</taxon>
        <taxon>Araneomorphae</taxon>
        <taxon>Entelegynae</taxon>
        <taxon>Araneoidea</taxon>
        <taxon>Araneidae</taxon>
        <taxon>Araneus</taxon>
    </lineage>
</organism>
<evidence type="ECO:0000256" key="13">
    <source>
        <dbReference type="SAM" id="Phobius"/>
    </source>
</evidence>
<dbReference type="AlphaFoldDB" id="A0A4Y2HLZ4"/>
<gene>
    <name evidence="14" type="primary">Cyp4v2_12</name>
    <name evidence="14" type="ORF">AVEN_55161_1</name>
</gene>
<keyword evidence="15" id="KW-1185">Reference proteome</keyword>
<sequence>MIPLYAIFGLLGILMVFLRYSLWRRNYSQLMPGKRPWFFNIFGDLIEIWTAKSVPLGIMELLRKRAELFQKEKIFCIWAAYIPFVFFVRADVVKELLKNNKLNDKSWVYEWIQPLMGKGHITSSYEKSKPRRKALVPCFHSDILRSFVPVFSNEAQKLVNVLQKETNKDFIDIVEPVSLCAVDITCETLFGITIDALGNKDLKSPESFSRASKIYMSKIISPWHWIDIIFRNTKVGKEFHYNCDELQKLTRNMIEEKKKRYLRGEKATQVRKHKALMELLLDGQELSEEEIEEEMNTFALAESSRLYPSVSLFARQVNEDTKINGYTIPRGASCVVCTYYLHRDPEIYPDPEKFDPDRFLRENRINIPEYAFVPFSVGPRNCIGFKYAEIESKIIVTQIVRNFTVSSLDERDKIKLMLTPTLNPHIPVRIRMRSRLDQSY</sequence>
<protein>
    <submittedName>
        <fullName evidence="14">Cytochrome P450 4V2</fullName>
    </submittedName>
</protein>
<evidence type="ECO:0000256" key="4">
    <source>
        <dbReference type="ARBA" id="ARBA00010617"/>
    </source>
</evidence>
<dbReference type="InterPro" id="IPR001128">
    <property type="entry name" value="Cyt_P450"/>
</dbReference>
<comment type="similarity">
    <text evidence="4 12">Belongs to the cytochrome P450 family.</text>
</comment>
<evidence type="ECO:0000256" key="3">
    <source>
        <dbReference type="ARBA" id="ARBA00004586"/>
    </source>
</evidence>
<evidence type="ECO:0000256" key="8">
    <source>
        <dbReference type="ARBA" id="ARBA00023004"/>
    </source>
</evidence>
<feature type="transmembrane region" description="Helical" evidence="13">
    <location>
        <begin position="6"/>
        <end position="22"/>
    </location>
</feature>
<comment type="cofactor">
    <cofactor evidence="1 11">
        <name>heme</name>
        <dbReference type="ChEBI" id="CHEBI:30413"/>
    </cofactor>
</comment>
<reference evidence="14 15" key="1">
    <citation type="journal article" date="2019" name="Sci. Rep.">
        <title>Orb-weaving spider Araneus ventricosus genome elucidates the spidroin gene catalogue.</title>
        <authorList>
            <person name="Kono N."/>
            <person name="Nakamura H."/>
            <person name="Ohtoshi R."/>
            <person name="Moran D.A.P."/>
            <person name="Shinohara A."/>
            <person name="Yoshida Y."/>
            <person name="Fujiwara M."/>
            <person name="Mori M."/>
            <person name="Tomita M."/>
            <person name="Arakawa K."/>
        </authorList>
    </citation>
    <scope>NUCLEOTIDE SEQUENCE [LARGE SCALE GENOMIC DNA]</scope>
</reference>
<comment type="subcellular location">
    <subcellularLocation>
        <location evidence="3">Endoplasmic reticulum membrane</location>
    </subcellularLocation>
</comment>
<dbReference type="GO" id="GO:0005789">
    <property type="term" value="C:endoplasmic reticulum membrane"/>
    <property type="evidence" value="ECO:0007669"/>
    <property type="project" value="UniProtKB-SubCell"/>
</dbReference>
<evidence type="ECO:0000256" key="11">
    <source>
        <dbReference type="PIRSR" id="PIRSR602403-1"/>
    </source>
</evidence>
<dbReference type="PANTHER" id="PTHR24291">
    <property type="entry name" value="CYTOCHROME P450 FAMILY 4"/>
    <property type="match status" value="1"/>
</dbReference>
<evidence type="ECO:0000256" key="10">
    <source>
        <dbReference type="ARBA" id="ARBA00023136"/>
    </source>
</evidence>
<dbReference type="PANTHER" id="PTHR24291:SF189">
    <property type="entry name" value="CYTOCHROME P450 4C3-RELATED"/>
    <property type="match status" value="1"/>
</dbReference>
<dbReference type="InterPro" id="IPR050196">
    <property type="entry name" value="Cytochrome_P450_Monoox"/>
</dbReference>
<evidence type="ECO:0000313" key="15">
    <source>
        <dbReference type="Proteomes" id="UP000499080"/>
    </source>
</evidence>
<comment type="caution">
    <text evidence="14">The sequence shown here is derived from an EMBL/GenBank/DDBJ whole genome shotgun (WGS) entry which is preliminary data.</text>
</comment>
<evidence type="ECO:0000256" key="9">
    <source>
        <dbReference type="ARBA" id="ARBA00023033"/>
    </source>
</evidence>
<keyword evidence="13" id="KW-0812">Transmembrane</keyword>
<keyword evidence="6 11" id="KW-0479">Metal-binding</keyword>
<keyword evidence="9 12" id="KW-0503">Monooxygenase</keyword>
<dbReference type="Gene3D" id="1.10.630.10">
    <property type="entry name" value="Cytochrome P450"/>
    <property type="match status" value="2"/>
</dbReference>
<dbReference type="OrthoDB" id="1470350at2759"/>
<keyword evidence="13" id="KW-1133">Transmembrane helix</keyword>